<comment type="caution">
    <text evidence="4">The sequence shown here is derived from an EMBL/GenBank/DDBJ whole genome shotgun (WGS) entry which is preliminary data.</text>
</comment>
<dbReference type="eggNOG" id="COG0524">
    <property type="taxonomic scope" value="Bacteria"/>
</dbReference>
<dbReference type="SUPFAM" id="SSF53613">
    <property type="entry name" value="Ribokinase-like"/>
    <property type="match status" value="1"/>
</dbReference>
<evidence type="ECO:0000313" key="4">
    <source>
        <dbReference type="EMBL" id="KFI70979.1"/>
    </source>
</evidence>
<evidence type="ECO:0000313" key="5">
    <source>
        <dbReference type="Proteomes" id="UP000029060"/>
    </source>
</evidence>
<dbReference type="InterPro" id="IPR011611">
    <property type="entry name" value="PfkB_dom"/>
</dbReference>
<proteinExistence type="predicted"/>
<keyword evidence="1" id="KW-0808">Transferase</keyword>
<dbReference type="EMBL" id="JGZC01000004">
    <property type="protein sequence ID" value="KFI70979.1"/>
    <property type="molecule type" value="Genomic_DNA"/>
</dbReference>
<name>A0A087BIX9_9BIFI</name>
<keyword evidence="2 4" id="KW-0418">Kinase</keyword>
<dbReference type="InterPro" id="IPR029056">
    <property type="entry name" value="Ribokinase-like"/>
</dbReference>
<dbReference type="PANTHER" id="PTHR10584:SF166">
    <property type="entry name" value="RIBOKINASE"/>
    <property type="match status" value="1"/>
</dbReference>
<accession>A0A087BIX9</accession>
<dbReference type="Gene3D" id="3.40.1190.20">
    <property type="match status" value="1"/>
</dbReference>
<dbReference type="GO" id="GO:0005829">
    <property type="term" value="C:cytosol"/>
    <property type="evidence" value="ECO:0007669"/>
    <property type="project" value="TreeGrafter"/>
</dbReference>
<protein>
    <submittedName>
        <fullName evidence="4">Ribokinase family sugar kinase</fullName>
    </submittedName>
</protein>
<dbReference type="OrthoDB" id="8578462at2"/>
<dbReference type="Proteomes" id="UP000029060">
    <property type="component" value="Unassembled WGS sequence"/>
</dbReference>
<dbReference type="Pfam" id="PF00294">
    <property type="entry name" value="PfkB"/>
    <property type="match status" value="1"/>
</dbReference>
<evidence type="ECO:0000256" key="1">
    <source>
        <dbReference type="ARBA" id="ARBA00022679"/>
    </source>
</evidence>
<evidence type="ECO:0000256" key="2">
    <source>
        <dbReference type="ARBA" id="ARBA00022777"/>
    </source>
</evidence>
<dbReference type="RefSeq" id="WP_081888383.1">
    <property type="nucleotide sequence ID" value="NZ_JGZC01000004.1"/>
</dbReference>
<dbReference type="STRING" id="78345.BMERY_1371"/>
<keyword evidence="5" id="KW-1185">Reference proteome</keyword>
<feature type="domain" description="Carbohydrate kinase PfkB" evidence="3">
    <location>
        <begin position="5"/>
        <end position="329"/>
    </location>
</feature>
<dbReference type="PANTHER" id="PTHR10584">
    <property type="entry name" value="SUGAR KINASE"/>
    <property type="match status" value="1"/>
</dbReference>
<organism evidence="4 5">
    <name type="scientific">Bifidobacterium merycicum</name>
    <dbReference type="NCBI Taxonomy" id="78345"/>
    <lineage>
        <taxon>Bacteria</taxon>
        <taxon>Bacillati</taxon>
        <taxon>Actinomycetota</taxon>
        <taxon>Actinomycetes</taxon>
        <taxon>Bifidobacteriales</taxon>
        <taxon>Bifidobacteriaceae</taxon>
        <taxon>Bifidobacterium</taxon>
    </lineage>
</organism>
<reference evidence="4 5" key="1">
    <citation type="submission" date="2014-03" db="EMBL/GenBank/DDBJ databases">
        <title>Genomics of Bifidobacteria.</title>
        <authorList>
            <person name="Ventura M."/>
            <person name="Milani C."/>
            <person name="Lugli G.A."/>
        </authorList>
    </citation>
    <scope>NUCLEOTIDE SEQUENCE [LARGE SCALE GENOMIC DNA]</scope>
    <source>
        <strain evidence="4 5">LMG 11341</strain>
    </source>
</reference>
<evidence type="ECO:0000259" key="3">
    <source>
        <dbReference type="Pfam" id="PF00294"/>
    </source>
</evidence>
<sequence>MVGQVISLGQVIVDLTMNVTAVPHAGEDVFVDGVQTQVGASFNTLYAVRRMGVAASHAGIIGTGPWASQIMQALKLHGIRHIGRRDGSRDSGFCMALTDANAERTFISTRGAEAYGEADAFDAVDPSAQDVVHISGYTLVHRTAAALLAFMRRTAERREFTVVFDASPVIAQVDDRMFRAMLDYRPIWSCNEREAMLIAQRLMRLQGDGVDGDACGACGRRIAEECAPAVDMRDAEVDASLVAWLRDRLRATVIVRTGKDGAWLAIPGCEPQHIAGFPVKAVDTNGAGDCHAGVLCARLCEGARLDDAVRYANAAAALAVTKHGPATCLVGMKSKGFWNNHGETYSINDYKLVISCAQRGDAACVNDLLAPSRSRLKEFLYEQ</sequence>
<dbReference type="GO" id="GO:0016301">
    <property type="term" value="F:kinase activity"/>
    <property type="evidence" value="ECO:0007669"/>
    <property type="project" value="UniProtKB-KW"/>
</dbReference>
<gene>
    <name evidence="4" type="ORF">BMERY_1371</name>
</gene>
<dbReference type="AlphaFoldDB" id="A0A087BIX9"/>